<dbReference type="Pfam" id="PF13450">
    <property type="entry name" value="NAD_binding_8"/>
    <property type="match status" value="1"/>
</dbReference>
<keyword evidence="2" id="KW-0560">Oxidoreductase</keyword>
<dbReference type="NCBIfam" id="NF005566">
    <property type="entry name" value="PRK07236.1"/>
    <property type="match status" value="1"/>
</dbReference>
<dbReference type="PANTHER" id="PTHR47469">
    <property type="entry name" value="MONOOXYGENASE-LIKE"/>
    <property type="match status" value="1"/>
</dbReference>
<dbReference type="PANTHER" id="PTHR47469:SF2">
    <property type="entry name" value="OS06G0597600 PROTEIN"/>
    <property type="match status" value="1"/>
</dbReference>
<dbReference type="GO" id="GO:0018658">
    <property type="term" value="F:salicylate 1-monooxygenase activity"/>
    <property type="evidence" value="ECO:0007669"/>
    <property type="project" value="UniProtKB-EC"/>
</dbReference>
<dbReference type="SUPFAM" id="SSF54373">
    <property type="entry name" value="FAD-linked reductases, C-terminal domain"/>
    <property type="match status" value="1"/>
</dbReference>
<dbReference type="Pfam" id="PF22607">
    <property type="entry name" value="FAD_binding-like"/>
    <property type="match status" value="1"/>
</dbReference>
<dbReference type="AlphaFoldDB" id="A0A6J4I773"/>
<dbReference type="SUPFAM" id="SSF51905">
    <property type="entry name" value="FAD/NAD(P)-binding domain"/>
    <property type="match status" value="1"/>
</dbReference>
<reference evidence="2" key="1">
    <citation type="submission" date="2020-02" db="EMBL/GenBank/DDBJ databases">
        <authorList>
            <person name="Meier V. D."/>
        </authorList>
    </citation>
    <scope>NUCLEOTIDE SEQUENCE</scope>
    <source>
        <strain evidence="2">AVDCRST_MAG04</strain>
    </source>
</reference>
<sequence>MAGTGRRAAIVGGSVGGLFAANLLARRGWDVRVFERAAGPLQSRGAGIAMHPELDAILTAAGALPAEAIAVRVDGRTAFGRDGQQLAHHARDQYLTAWSRVHQPLHAAFPPERHHAAREVVAIDATDGGAVLRFREGEPVEADVVVGADGVRSTVRALFAPEATPRYAGYVAWRGMVDEAALSAQFREKTFARFAFAFPGHGQFIGYPVAGADGSVEADRRRYNFLWYYPMDEGPALADLFTDDAGRLHDGAIPPALIRRSHLDAIQQEARERLPPAFLEPFEKAPQFLLQTVYDLESTRMAFGPVALLGDAAFVARPHLGVGVLKAAQDALALAESLDDGTPVAAGLAQYERTRLGPGRDAVRAARHLGAFIERRLEAPWSDPSLGLTPERVLELSASPPERAAVEDIQGGRP</sequence>
<dbReference type="EMBL" id="CADCTL010000117">
    <property type="protein sequence ID" value="CAA9242345.1"/>
    <property type="molecule type" value="Genomic_DNA"/>
</dbReference>
<dbReference type="InterPro" id="IPR053212">
    <property type="entry name" value="DHP_3-monooxygenase"/>
</dbReference>
<protein>
    <submittedName>
        <fullName evidence="2">Salicylate hydroxylase</fullName>
        <ecNumber evidence="2">1.14.13.1</ecNumber>
    </submittedName>
</protein>
<proteinExistence type="predicted"/>
<evidence type="ECO:0000313" key="2">
    <source>
        <dbReference type="EMBL" id="CAA9242345.1"/>
    </source>
</evidence>
<dbReference type="Gene3D" id="3.50.50.60">
    <property type="entry name" value="FAD/NAD(P)-binding domain"/>
    <property type="match status" value="2"/>
</dbReference>
<dbReference type="InterPro" id="IPR036188">
    <property type="entry name" value="FAD/NAD-bd_sf"/>
</dbReference>
<accession>A0A6J4I773</accession>
<evidence type="ECO:0000259" key="1">
    <source>
        <dbReference type="Pfam" id="PF22607"/>
    </source>
</evidence>
<dbReference type="InterPro" id="IPR054707">
    <property type="entry name" value="DhpH_subs-bd"/>
</dbReference>
<name>A0A6J4I773_9PROT</name>
<dbReference type="PRINTS" id="PR00420">
    <property type="entry name" value="RNGMNOXGNASE"/>
</dbReference>
<organism evidence="2">
    <name type="scientific">uncultured Acetobacteraceae bacterium</name>
    <dbReference type="NCBI Taxonomy" id="169975"/>
    <lineage>
        <taxon>Bacteria</taxon>
        <taxon>Pseudomonadati</taxon>
        <taxon>Pseudomonadota</taxon>
        <taxon>Alphaproteobacteria</taxon>
        <taxon>Acetobacterales</taxon>
        <taxon>Acetobacteraceae</taxon>
        <taxon>environmental samples</taxon>
    </lineage>
</organism>
<gene>
    <name evidence="2" type="ORF">AVDCRST_MAG04-1688</name>
</gene>
<feature type="domain" description="2,6-dihydroxypyridine 3-monooxygenase substrate binding" evidence="1">
    <location>
        <begin position="167"/>
        <end position="295"/>
    </location>
</feature>
<dbReference type="EC" id="1.14.13.1" evidence="2"/>